<accession>A0A087UFP5</accession>
<dbReference type="EMBL" id="KK119611">
    <property type="protein sequence ID" value="KFM76184.1"/>
    <property type="molecule type" value="Genomic_DNA"/>
</dbReference>
<dbReference type="GO" id="GO:0003676">
    <property type="term" value="F:nucleic acid binding"/>
    <property type="evidence" value="ECO:0007669"/>
    <property type="project" value="InterPro"/>
</dbReference>
<dbReference type="PANTHER" id="PTHR47331">
    <property type="entry name" value="PHD-TYPE DOMAIN-CONTAINING PROTEIN"/>
    <property type="match status" value="1"/>
</dbReference>
<dbReference type="AlphaFoldDB" id="A0A087UFP5"/>
<sequence>MSAEFRTKIRLNKYNANENLSVKNTSDENYLNTSVSEINLLSMAMKLPKLNILKFSGDAGKWLEFFNSFQTGIDQNKALTKTEKFVYLKSLMIGQAYNVVEGFQLTKQNYDSCLKKKRNFAFKRMLCAIQCSYIKKQLSKEVGLKVVGREEIMIHTFGSQVPKKQNCMQVKMKSSFDNEELIIEVSETNKISNAELDYSPENIKELLKVRGIILVGVDHESLENVPLLIRADNYWNHHIDLNSFEYPETTGNLKESFYVDNCITSVPDEETLSQFIKESKEILDSASFDLRRWEHTPLLKSKDSTESTPVLGILWDKDDGLFCDVKTATDKSINLTRRNILSAGQGIYSDLLTGTKLSEVLQQSKFSGSLNTPTAAWWGGWWERLVQIIRKLLRRVLGKALLSYEEMLTITCDAEANINSRPLTYESEDSTNLCALTPSMFIQDIRTEGIPDLDSLDKINLSKRWQYHQKLCVEFRKRFRDEYLGLLVHRPKTVPLQIIKEGDLVFVEDDRRKRTDWPMGCVIETYPRKDNNTRVVKVETSSGELLRSVQRIFPIQIDHKESIFELKTTESSTSSGNTGKKEDLVTDTKECALENFDKNIQ</sequence>
<dbReference type="STRING" id="407821.A0A087UFP5"/>
<dbReference type="Proteomes" id="UP000054359">
    <property type="component" value="Unassembled WGS sequence"/>
</dbReference>
<dbReference type="InterPro" id="IPR036397">
    <property type="entry name" value="RNaseH_sf"/>
</dbReference>
<dbReference type="Pfam" id="PF18701">
    <property type="entry name" value="DUF5641"/>
    <property type="match status" value="1"/>
</dbReference>
<dbReference type="InterPro" id="IPR005312">
    <property type="entry name" value="DUF1759"/>
</dbReference>
<name>A0A087UFP5_STEMI</name>
<dbReference type="OrthoDB" id="6419856at2759"/>
<keyword evidence="3" id="KW-1185">Reference proteome</keyword>
<evidence type="ECO:0000259" key="1">
    <source>
        <dbReference type="Pfam" id="PF18701"/>
    </source>
</evidence>
<gene>
    <name evidence="2" type="ORF">X975_18690</name>
</gene>
<reference evidence="2 3" key="1">
    <citation type="submission" date="2013-11" db="EMBL/GenBank/DDBJ databases">
        <title>Genome sequencing of Stegodyphus mimosarum.</title>
        <authorList>
            <person name="Bechsgaard J."/>
        </authorList>
    </citation>
    <scope>NUCLEOTIDE SEQUENCE [LARGE SCALE GENOMIC DNA]</scope>
</reference>
<dbReference type="Pfam" id="PF03564">
    <property type="entry name" value="DUF1759"/>
    <property type="match status" value="1"/>
</dbReference>
<protein>
    <recommendedName>
        <fullName evidence="1">DUF5641 domain-containing protein</fullName>
    </recommendedName>
</protein>
<feature type="domain" description="DUF5641" evidence="1">
    <location>
        <begin position="463"/>
        <end position="554"/>
    </location>
</feature>
<dbReference type="Gene3D" id="3.30.420.10">
    <property type="entry name" value="Ribonuclease H-like superfamily/Ribonuclease H"/>
    <property type="match status" value="1"/>
</dbReference>
<dbReference type="InterPro" id="IPR040676">
    <property type="entry name" value="DUF5641"/>
</dbReference>
<dbReference type="PANTHER" id="PTHR47331:SF2">
    <property type="match status" value="1"/>
</dbReference>
<evidence type="ECO:0000313" key="2">
    <source>
        <dbReference type="EMBL" id="KFM76184.1"/>
    </source>
</evidence>
<evidence type="ECO:0000313" key="3">
    <source>
        <dbReference type="Proteomes" id="UP000054359"/>
    </source>
</evidence>
<feature type="non-terminal residue" evidence="2">
    <location>
        <position position="601"/>
    </location>
</feature>
<proteinExistence type="predicted"/>
<organism evidence="2 3">
    <name type="scientific">Stegodyphus mimosarum</name>
    <name type="common">African social velvet spider</name>
    <dbReference type="NCBI Taxonomy" id="407821"/>
    <lineage>
        <taxon>Eukaryota</taxon>
        <taxon>Metazoa</taxon>
        <taxon>Ecdysozoa</taxon>
        <taxon>Arthropoda</taxon>
        <taxon>Chelicerata</taxon>
        <taxon>Arachnida</taxon>
        <taxon>Araneae</taxon>
        <taxon>Araneomorphae</taxon>
        <taxon>Entelegynae</taxon>
        <taxon>Eresoidea</taxon>
        <taxon>Eresidae</taxon>
        <taxon>Stegodyphus</taxon>
    </lineage>
</organism>